<evidence type="ECO:0000256" key="2">
    <source>
        <dbReference type="SAM" id="SignalP"/>
    </source>
</evidence>
<reference evidence="4" key="1">
    <citation type="submission" date="2016-10" db="EMBL/GenBank/DDBJ databases">
        <authorList>
            <person name="Varghese N."/>
            <person name="Submissions S."/>
        </authorList>
    </citation>
    <scope>NUCLEOTIDE SEQUENCE [LARGE SCALE GENOMIC DNA]</scope>
    <source>
        <strain evidence="4">IBRC-M 10403</strain>
    </source>
</reference>
<feature type="signal peptide" evidence="2">
    <location>
        <begin position="1"/>
        <end position="20"/>
    </location>
</feature>
<evidence type="ECO:0000313" key="4">
    <source>
        <dbReference type="Proteomes" id="UP000199501"/>
    </source>
</evidence>
<dbReference type="InterPro" id="IPR024520">
    <property type="entry name" value="DUF3558"/>
</dbReference>
<dbReference type="AlphaFoldDB" id="A0A1G6SSI2"/>
<protein>
    <recommendedName>
        <fullName evidence="5">DUF3558 domain-containing protein</fullName>
    </recommendedName>
</protein>
<dbReference type="EMBL" id="FMZZ01000008">
    <property type="protein sequence ID" value="SDD19890.1"/>
    <property type="molecule type" value="Genomic_DNA"/>
</dbReference>
<proteinExistence type="predicted"/>
<dbReference type="OrthoDB" id="3695203at2"/>
<dbReference type="STRING" id="1271860.SAMN05216174_108153"/>
<sequence>MIAPLSAVRAAVFTLLLTVAACSTDTPGTPVPGASTFPTDTTTAPKRPTSTTTKPADSPLADIDPCDLLTEEGKTQLGVSGPGEPDDTGSGRNCVWRLRGPERTFIFDAGVNDKYGLNDLPSDLNNKDLPPIGGRKAVQTNLSAGPGTCTVHMFVTESTRASALVVAGDDQAKSCELALQMAQLIEPRLPR</sequence>
<feature type="compositionally biased region" description="Low complexity" evidence="1">
    <location>
        <begin position="38"/>
        <end position="56"/>
    </location>
</feature>
<dbReference type="Proteomes" id="UP000199501">
    <property type="component" value="Unassembled WGS sequence"/>
</dbReference>
<name>A0A1G6SSI2_9PSEU</name>
<feature type="region of interest" description="Disordered" evidence="1">
    <location>
        <begin position="74"/>
        <end position="93"/>
    </location>
</feature>
<evidence type="ECO:0000256" key="1">
    <source>
        <dbReference type="SAM" id="MobiDB-lite"/>
    </source>
</evidence>
<organism evidence="3 4">
    <name type="scientific">Actinokineospora iranica</name>
    <dbReference type="NCBI Taxonomy" id="1271860"/>
    <lineage>
        <taxon>Bacteria</taxon>
        <taxon>Bacillati</taxon>
        <taxon>Actinomycetota</taxon>
        <taxon>Actinomycetes</taxon>
        <taxon>Pseudonocardiales</taxon>
        <taxon>Pseudonocardiaceae</taxon>
        <taxon>Actinokineospora</taxon>
    </lineage>
</organism>
<dbReference type="Pfam" id="PF12079">
    <property type="entry name" value="DUF3558"/>
    <property type="match status" value="1"/>
</dbReference>
<feature type="region of interest" description="Disordered" evidence="1">
    <location>
        <begin position="24"/>
        <end position="62"/>
    </location>
</feature>
<dbReference type="RefSeq" id="WP_091452047.1">
    <property type="nucleotide sequence ID" value="NZ_FMZZ01000008.1"/>
</dbReference>
<keyword evidence="4" id="KW-1185">Reference proteome</keyword>
<gene>
    <name evidence="3" type="ORF">SAMN05216174_108153</name>
</gene>
<feature type="chain" id="PRO_5039236929" description="DUF3558 domain-containing protein" evidence="2">
    <location>
        <begin position="21"/>
        <end position="191"/>
    </location>
</feature>
<evidence type="ECO:0000313" key="3">
    <source>
        <dbReference type="EMBL" id="SDD19890.1"/>
    </source>
</evidence>
<evidence type="ECO:0008006" key="5">
    <source>
        <dbReference type="Google" id="ProtNLM"/>
    </source>
</evidence>
<accession>A0A1G6SSI2</accession>
<keyword evidence="2" id="KW-0732">Signal</keyword>